<evidence type="ECO:0000313" key="1">
    <source>
        <dbReference type="EMBL" id="MVN92103.1"/>
    </source>
</evidence>
<name>A0A6I4IQQ4_9SPHI</name>
<keyword evidence="2" id="KW-1185">Reference proteome</keyword>
<accession>A0A6I4IQQ4</accession>
<dbReference type="EMBL" id="WQLA01000005">
    <property type="protein sequence ID" value="MVN92103.1"/>
    <property type="molecule type" value="Genomic_DNA"/>
</dbReference>
<evidence type="ECO:0000313" key="2">
    <source>
        <dbReference type="Proteomes" id="UP000434850"/>
    </source>
</evidence>
<protein>
    <submittedName>
        <fullName evidence="1">Uncharacterized protein</fullName>
    </submittedName>
</protein>
<reference evidence="1 2" key="1">
    <citation type="submission" date="2019-12" db="EMBL/GenBank/DDBJ databases">
        <title>Mucilaginibacter sp. HME9299 genome sequencing and assembly.</title>
        <authorList>
            <person name="Kang H."/>
            <person name="Kim H."/>
            <person name="Joh K."/>
        </authorList>
    </citation>
    <scope>NUCLEOTIDE SEQUENCE [LARGE SCALE GENOMIC DNA]</scope>
    <source>
        <strain evidence="1 2">HME9299</strain>
    </source>
</reference>
<dbReference type="AlphaFoldDB" id="A0A6I4IQQ4"/>
<dbReference type="Proteomes" id="UP000434850">
    <property type="component" value="Unassembled WGS sequence"/>
</dbReference>
<dbReference type="RefSeq" id="WP_157542424.1">
    <property type="nucleotide sequence ID" value="NZ_WQLA01000005.1"/>
</dbReference>
<proteinExistence type="predicted"/>
<dbReference type="OrthoDB" id="799034at2"/>
<sequence>MKFIGHNSDIINYLVNDLTLLNSTLKQFKEHEVDGEPAISLMFELAYTDADVMLVFRNVFKNGFDVNPAAEAYEVDSCKFYHIGSKVYLSLDPDESEDGYDGISADDNDYVLASDVEGYIFEDDEHA</sequence>
<organism evidence="1 2">
    <name type="scientific">Mucilaginibacter aquatilis</name>
    <dbReference type="NCBI Taxonomy" id="1517760"/>
    <lineage>
        <taxon>Bacteria</taxon>
        <taxon>Pseudomonadati</taxon>
        <taxon>Bacteroidota</taxon>
        <taxon>Sphingobacteriia</taxon>
        <taxon>Sphingobacteriales</taxon>
        <taxon>Sphingobacteriaceae</taxon>
        <taxon>Mucilaginibacter</taxon>
    </lineage>
</organism>
<gene>
    <name evidence="1" type="ORF">GO816_13285</name>
</gene>
<comment type="caution">
    <text evidence="1">The sequence shown here is derived from an EMBL/GenBank/DDBJ whole genome shotgun (WGS) entry which is preliminary data.</text>
</comment>